<keyword evidence="2" id="KW-1185">Reference proteome</keyword>
<gene>
    <name evidence="1" type="ORF">INT46_008893</name>
</gene>
<name>A0A8H7UND3_9FUNG</name>
<dbReference type="AlphaFoldDB" id="A0A8H7UND3"/>
<proteinExistence type="predicted"/>
<dbReference type="EMBL" id="JAEPRC010000724">
    <property type="protein sequence ID" value="KAG2192456.1"/>
    <property type="molecule type" value="Genomic_DNA"/>
</dbReference>
<dbReference type="Proteomes" id="UP000650833">
    <property type="component" value="Unassembled WGS sequence"/>
</dbReference>
<evidence type="ECO:0000313" key="2">
    <source>
        <dbReference type="Proteomes" id="UP000650833"/>
    </source>
</evidence>
<sequence length="97" mass="11371">MNLIEKFKANFDIWKIEKYTKRREFLPEYKSKDLDYYKEVYCEGTYSGESNTSKATSKFQSRIRKRASSIFSMKATSGGITRTLPLPPCSETYNQKN</sequence>
<organism evidence="1 2">
    <name type="scientific">Mucor plumbeus</name>
    <dbReference type="NCBI Taxonomy" id="97098"/>
    <lineage>
        <taxon>Eukaryota</taxon>
        <taxon>Fungi</taxon>
        <taxon>Fungi incertae sedis</taxon>
        <taxon>Mucoromycota</taxon>
        <taxon>Mucoromycotina</taxon>
        <taxon>Mucoromycetes</taxon>
        <taxon>Mucorales</taxon>
        <taxon>Mucorineae</taxon>
        <taxon>Mucoraceae</taxon>
        <taxon>Mucor</taxon>
    </lineage>
</organism>
<comment type="caution">
    <text evidence="1">The sequence shown here is derived from an EMBL/GenBank/DDBJ whole genome shotgun (WGS) entry which is preliminary data.</text>
</comment>
<accession>A0A8H7UND3</accession>
<dbReference type="OrthoDB" id="2271250at2759"/>
<evidence type="ECO:0000313" key="1">
    <source>
        <dbReference type="EMBL" id="KAG2192456.1"/>
    </source>
</evidence>
<protein>
    <submittedName>
        <fullName evidence="1">Uncharacterized protein</fullName>
    </submittedName>
</protein>
<reference evidence="1" key="1">
    <citation type="submission" date="2020-12" db="EMBL/GenBank/DDBJ databases">
        <title>Metabolic potential, ecology and presence of endohyphal bacteria is reflected in genomic diversity of Mucoromycotina.</title>
        <authorList>
            <person name="Muszewska A."/>
            <person name="Okrasinska A."/>
            <person name="Steczkiewicz K."/>
            <person name="Drgas O."/>
            <person name="Orlowska M."/>
            <person name="Perlinska-Lenart U."/>
            <person name="Aleksandrzak-Piekarczyk T."/>
            <person name="Szatraj K."/>
            <person name="Zielenkiewicz U."/>
            <person name="Pilsyk S."/>
            <person name="Malc E."/>
            <person name="Mieczkowski P."/>
            <person name="Kruszewska J.S."/>
            <person name="Biernat P."/>
            <person name="Pawlowska J."/>
        </authorList>
    </citation>
    <scope>NUCLEOTIDE SEQUENCE</scope>
    <source>
        <strain evidence="1">CBS 226.32</strain>
    </source>
</reference>